<dbReference type="AlphaFoldDB" id="A0A5E6QS40"/>
<keyword evidence="2" id="KW-0483">Metalloprotease inhibitor</keyword>
<dbReference type="EMBL" id="CABVGZ010000008">
    <property type="protein sequence ID" value="VVM58078.1"/>
    <property type="molecule type" value="Genomic_DNA"/>
</dbReference>
<gene>
    <name evidence="7" type="primary">inh</name>
    <name evidence="7" type="ORF">PS624_01143</name>
</gene>
<evidence type="ECO:0000256" key="4">
    <source>
        <dbReference type="ARBA" id="ARBA00023215"/>
    </source>
</evidence>
<comment type="similarity">
    <text evidence="1">Belongs to the protease inhibitor I38 family.</text>
</comment>
<keyword evidence="4" id="KW-0481">Metalloenzyme inhibitor</keyword>
<evidence type="ECO:0000256" key="1">
    <source>
        <dbReference type="ARBA" id="ARBA00006813"/>
    </source>
</evidence>
<dbReference type="Gene3D" id="2.40.128.10">
    <property type="match status" value="1"/>
</dbReference>
<evidence type="ECO:0000313" key="8">
    <source>
        <dbReference type="Proteomes" id="UP000326241"/>
    </source>
</evidence>
<feature type="chain" id="PRO_5022735976" evidence="5">
    <location>
        <begin position="29"/>
        <end position="142"/>
    </location>
</feature>
<feature type="signal peptide" evidence="5">
    <location>
        <begin position="1"/>
        <end position="28"/>
    </location>
</feature>
<keyword evidence="2" id="KW-0646">Protease inhibitor</keyword>
<name>A0A5E6QS40_PSEFL</name>
<evidence type="ECO:0000256" key="2">
    <source>
        <dbReference type="ARBA" id="ARBA00022608"/>
    </source>
</evidence>
<keyword evidence="3 5" id="KW-0732">Signal</keyword>
<sequence length="142" mass="15566" precursor="true">MIYKAFTYTLAAWLSAALIMISGETSMASSLRLEDPSVFAGQWQATLSTRDDDREAQKQQDKPSNTCLIDLESNQTLGKGADCLGAWLEQTPIGWFPDPDGLSITGKEGSRIQFFSRQSDGLYSTTLKSGLVITLTHTVKQP</sequence>
<proteinExistence type="inferred from homology"/>
<evidence type="ECO:0000256" key="5">
    <source>
        <dbReference type="SAM" id="SignalP"/>
    </source>
</evidence>
<evidence type="ECO:0000313" key="7">
    <source>
        <dbReference type="EMBL" id="VVM58078.1"/>
    </source>
</evidence>
<dbReference type="InterPro" id="IPR021140">
    <property type="entry name" value="Inh/Omp19"/>
</dbReference>
<reference evidence="7 8" key="1">
    <citation type="submission" date="2019-09" db="EMBL/GenBank/DDBJ databases">
        <authorList>
            <person name="Chandra G."/>
            <person name="Truman W A."/>
        </authorList>
    </citation>
    <scope>NUCLEOTIDE SEQUENCE [LARGE SCALE GENOMIC DNA]</scope>
    <source>
        <strain evidence="7">PS624</strain>
    </source>
</reference>
<protein>
    <submittedName>
        <fullName evidence="7">Alkaline proteinase inhibitor</fullName>
    </submittedName>
</protein>
<evidence type="ECO:0000256" key="3">
    <source>
        <dbReference type="ARBA" id="ARBA00022729"/>
    </source>
</evidence>
<accession>A0A5E6QS40</accession>
<dbReference type="SUPFAM" id="SSF50882">
    <property type="entry name" value="beta-Barrel protease inhibitors"/>
    <property type="match status" value="1"/>
</dbReference>
<feature type="domain" description="Alkaline proteinase inhibitor/ Outer membrane lipoprotein Omp19" evidence="6">
    <location>
        <begin position="39"/>
        <end position="135"/>
    </location>
</feature>
<evidence type="ECO:0000259" key="6">
    <source>
        <dbReference type="Pfam" id="PF02974"/>
    </source>
</evidence>
<dbReference type="Proteomes" id="UP000326241">
    <property type="component" value="Unassembled WGS sequence"/>
</dbReference>
<dbReference type="RefSeq" id="WP_191630189.1">
    <property type="nucleotide sequence ID" value="NZ_CABVGZ010000008.1"/>
</dbReference>
<dbReference type="InterPro" id="IPR016085">
    <property type="entry name" value="Protease_inh_B-barrel_dom"/>
</dbReference>
<dbReference type="Pfam" id="PF02974">
    <property type="entry name" value="Inh"/>
    <property type="match status" value="1"/>
</dbReference>
<dbReference type="GO" id="GO:0004866">
    <property type="term" value="F:endopeptidase inhibitor activity"/>
    <property type="evidence" value="ECO:0007669"/>
    <property type="project" value="InterPro"/>
</dbReference>
<organism evidence="7 8">
    <name type="scientific">Pseudomonas fluorescens</name>
    <dbReference type="NCBI Taxonomy" id="294"/>
    <lineage>
        <taxon>Bacteria</taxon>
        <taxon>Pseudomonadati</taxon>
        <taxon>Pseudomonadota</taxon>
        <taxon>Gammaproteobacteria</taxon>
        <taxon>Pseudomonadales</taxon>
        <taxon>Pseudomonadaceae</taxon>
        <taxon>Pseudomonas</taxon>
    </lineage>
</organism>